<dbReference type="GO" id="GO:0003995">
    <property type="term" value="F:acyl-CoA dehydrogenase activity"/>
    <property type="evidence" value="ECO:0007669"/>
    <property type="project" value="TreeGrafter"/>
</dbReference>
<evidence type="ECO:0000313" key="7">
    <source>
        <dbReference type="EMBL" id="AMB87584.1"/>
    </source>
</evidence>
<dbReference type="SUPFAM" id="SSF47203">
    <property type="entry name" value="Acyl-CoA dehydrogenase C-terminal domain-like"/>
    <property type="match status" value="1"/>
</dbReference>
<keyword evidence="8" id="KW-1185">Reference proteome</keyword>
<evidence type="ECO:0000259" key="6">
    <source>
        <dbReference type="Pfam" id="PF00441"/>
    </source>
</evidence>
<dbReference type="Pfam" id="PF00441">
    <property type="entry name" value="Acyl-CoA_dh_1"/>
    <property type="match status" value="1"/>
</dbReference>
<comment type="similarity">
    <text evidence="2">Belongs to the acyl-CoA dehydrogenase family.</text>
</comment>
<dbReference type="Gene3D" id="1.20.140.10">
    <property type="entry name" value="Butyryl-CoA Dehydrogenase, subunit A, domain 3"/>
    <property type="match status" value="1"/>
</dbReference>
<evidence type="ECO:0000313" key="8">
    <source>
        <dbReference type="Proteomes" id="UP000063229"/>
    </source>
</evidence>
<dbReference type="InterPro" id="IPR009100">
    <property type="entry name" value="AcylCoA_DH/oxidase_NM_dom_sf"/>
</dbReference>
<feature type="domain" description="Acyl-CoA dehydrogenase/oxidase C-terminal" evidence="6">
    <location>
        <begin position="203"/>
        <end position="312"/>
    </location>
</feature>
<dbReference type="PANTHER" id="PTHR43884:SF20">
    <property type="entry name" value="ACYL-COA DEHYDROGENASE FADE28"/>
    <property type="match status" value="1"/>
</dbReference>
<dbReference type="KEGG" id="pagb:AWM79_20715"/>
<dbReference type="InterPro" id="IPR036250">
    <property type="entry name" value="AcylCo_DH-like_C"/>
</dbReference>
<dbReference type="InterPro" id="IPR037069">
    <property type="entry name" value="AcylCoA_DH/ox_N_sf"/>
</dbReference>
<organism evidence="7 8">
    <name type="scientific">Pseudomonas agarici</name>
    <dbReference type="NCBI Taxonomy" id="46677"/>
    <lineage>
        <taxon>Bacteria</taxon>
        <taxon>Pseudomonadati</taxon>
        <taxon>Pseudomonadota</taxon>
        <taxon>Gammaproteobacteria</taxon>
        <taxon>Pseudomonadales</taxon>
        <taxon>Pseudomonadaceae</taxon>
        <taxon>Pseudomonas</taxon>
    </lineage>
</organism>
<dbReference type="SUPFAM" id="SSF56645">
    <property type="entry name" value="Acyl-CoA dehydrogenase NM domain-like"/>
    <property type="match status" value="1"/>
</dbReference>
<dbReference type="PANTHER" id="PTHR43884">
    <property type="entry name" value="ACYL-COA DEHYDROGENASE"/>
    <property type="match status" value="1"/>
</dbReference>
<dbReference type="InterPro" id="IPR009075">
    <property type="entry name" value="AcylCo_DH/oxidase_C"/>
</dbReference>
<keyword evidence="5" id="KW-0560">Oxidoreductase</keyword>
<name>A0A0X1T627_PSEAA</name>
<sequence>MRDILEDSITRLLGDYVTPHLLQDAERGIWCSALWDEITHNGFPGALVSEAKGGSGCSWSEVFPLVAAAGKYTLPLPLPETLLVAWILDQAGLDIPDGPITIADPLVHGPIEATSVDGVWRLSGELGHLPWGNAVTFCVAEVATRDGARIALFSPSDADMQNDRNIAGEARDHLKLAATAALLIAPLPPSLPPNPLRFYGAMLRSAQISGAIERLLEHCLLYASERVQFGKPLSKFQAIQQQIAVLGCESAACFTAAAYAFQTMGSPQEQMAIAAAKARTSEAAGKAAAIAHAVHGAIGFTYEHSLQFATRRLWSWRSEFGSHGWWSQRLGQAICANTSASTLWPAVTEGTLELLQG</sequence>
<dbReference type="AlphaFoldDB" id="A0A0X1T627"/>
<evidence type="ECO:0000256" key="1">
    <source>
        <dbReference type="ARBA" id="ARBA00001974"/>
    </source>
</evidence>
<evidence type="ECO:0000256" key="3">
    <source>
        <dbReference type="ARBA" id="ARBA00022630"/>
    </source>
</evidence>
<evidence type="ECO:0000256" key="5">
    <source>
        <dbReference type="ARBA" id="ARBA00023002"/>
    </source>
</evidence>
<gene>
    <name evidence="7" type="ORF">AWM79_20715</name>
</gene>
<dbReference type="Proteomes" id="UP000063229">
    <property type="component" value="Chromosome"/>
</dbReference>
<dbReference type="Gene3D" id="1.10.540.10">
    <property type="entry name" value="Acyl-CoA dehydrogenase/oxidase, N-terminal domain"/>
    <property type="match status" value="1"/>
</dbReference>
<proteinExistence type="inferred from homology"/>
<dbReference type="STRING" id="46677.AWM79_20715"/>
<evidence type="ECO:0000256" key="4">
    <source>
        <dbReference type="ARBA" id="ARBA00022827"/>
    </source>
</evidence>
<keyword evidence="4" id="KW-0274">FAD</keyword>
<reference evidence="8" key="1">
    <citation type="submission" date="2016-01" db="EMBL/GenBank/DDBJ databases">
        <authorList>
            <person name="Storey N.H."/>
            <person name="Neuman B.W."/>
        </authorList>
    </citation>
    <scope>NUCLEOTIDE SEQUENCE [LARGE SCALE GENOMIC DNA]</scope>
    <source>
        <strain evidence="8">NCPPB 2472</strain>
    </source>
</reference>
<evidence type="ECO:0000256" key="2">
    <source>
        <dbReference type="ARBA" id="ARBA00009347"/>
    </source>
</evidence>
<dbReference type="EMBL" id="CP014135">
    <property type="protein sequence ID" value="AMB87584.1"/>
    <property type="molecule type" value="Genomic_DNA"/>
</dbReference>
<protein>
    <recommendedName>
        <fullName evidence="6">Acyl-CoA dehydrogenase/oxidase C-terminal domain-containing protein</fullName>
    </recommendedName>
</protein>
<dbReference type="GO" id="GO:0050660">
    <property type="term" value="F:flavin adenine dinucleotide binding"/>
    <property type="evidence" value="ECO:0007669"/>
    <property type="project" value="InterPro"/>
</dbReference>
<dbReference type="RefSeq" id="WP_060783673.1">
    <property type="nucleotide sequence ID" value="NZ_CP014135.1"/>
</dbReference>
<keyword evidence="3" id="KW-0285">Flavoprotein</keyword>
<accession>A0A0X1T627</accession>
<comment type="cofactor">
    <cofactor evidence="1">
        <name>FAD</name>
        <dbReference type="ChEBI" id="CHEBI:57692"/>
    </cofactor>
</comment>